<reference evidence="5" key="1">
    <citation type="submission" date="2020-05" db="EMBL/GenBank/DDBJ databases">
        <authorList>
            <person name="Chiriac C."/>
            <person name="Salcher M."/>
            <person name="Ghai R."/>
            <person name="Kavagutti S V."/>
        </authorList>
    </citation>
    <scope>NUCLEOTIDE SEQUENCE</scope>
</reference>
<dbReference type="GO" id="GO:0005524">
    <property type="term" value="F:ATP binding"/>
    <property type="evidence" value="ECO:0007669"/>
    <property type="project" value="UniProtKB-KW"/>
</dbReference>
<protein>
    <submittedName>
        <fullName evidence="5">Unannotated protein</fullName>
    </submittedName>
</protein>
<dbReference type="InterPro" id="IPR027417">
    <property type="entry name" value="P-loop_NTPase"/>
</dbReference>
<dbReference type="Pfam" id="PF00271">
    <property type="entry name" value="Helicase_C"/>
    <property type="match status" value="1"/>
</dbReference>
<keyword evidence="2" id="KW-0067">ATP-binding</keyword>
<name>A0A6J6LWJ2_9ZZZZ</name>
<feature type="domain" description="Helicase ATP-binding" evidence="3">
    <location>
        <begin position="72"/>
        <end position="255"/>
    </location>
</feature>
<organism evidence="5">
    <name type="scientific">freshwater metagenome</name>
    <dbReference type="NCBI Taxonomy" id="449393"/>
    <lineage>
        <taxon>unclassified sequences</taxon>
        <taxon>metagenomes</taxon>
        <taxon>ecological metagenomes</taxon>
    </lineage>
</organism>
<dbReference type="GO" id="GO:0006289">
    <property type="term" value="P:nucleotide-excision repair"/>
    <property type="evidence" value="ECO:0007669"/>
    <property type="project" value="TreeGrafter"/>
</dbReference>
<dbReference type="GO" id="GO:0005634">
    <property type="term" value="C:nucleus"/>
    <property type="evidence" value="ECO:0007669"/>
    <property type="project" value="TreeGrafter"/>
</dbReference>
<dbReference type="Pfam" id="PF09369">
    <property type="entry name" value="MZB"/>
    <property type="match status" value="1"/>
</dbReference>
<gene>
    <name evidence="5" type="ORF">UFOPK2282_00776</name>
</gene>
<dbReference type="InterPro" id="IPR018973">
    <property type="entry name" value="MZB"/>
</dbReference>
<dbReference type="Pfam" id="PF22982">
    <property type="entry name" value="WHD_HRQ1"/>
    <property type="match status" value="1"/>
</dbReference>
<keyword evidence="1" id="KW-0547">Nucleotide-binding</keyword>
<dbReference type="InterPro" id="IPR011545">
    <property type="entry name" value="DEAD/DEAH_box_helicase_dom"/>
</dbReference>
<dbReference type="CDD" id="cd18797">
    <property type="entry name" value="SF2_C_Hrq"/>
    <property type="match status" value="1"/>
</dbReference>
<proteinExistence type="predicted"/>
<dbReference type="EMBL" id="CAEZWR010000077">
    <property type="protein sequence ID" value="CAB4664874.1"/>
    <property type="molecule type" value="Genomic_DNA"/>
</dbReference>
<dbReference type="NCBIfam" id="TIGR03817">
    <property type="entry name" value="DECH_helic"/>
    <property type="match status" value="1"/>
</dbReference>
<dbReference type="GO" id="GO:0003676">
    <property type="term" value="F:nucleic acid binding"/>
    <property type="evidence" value="ECO:0007669"/>
    <property type="project" value="InterPro"/>
</dbReference>
<evidence type="ECO:0000259" key="4">
    <source>
        <dbReference type="PROSITE" id="PS51194"/>
    </source>
</evidence>
<evidence type="ECO:0000259" key="3">
    <source>
        <dbReference type="PROSITE" id="PS51192"/>
    </source>
</evidence>
<dbReference type="PANTHER" id="PTHR47957">
    <property type="entry name" value="ATP-DEPENDENT HELICASE HRQ1"/>
    <property type="match status" value="1"/>
</dbReference>
<dbReference type="InterPro" id="IPR055227">
    <property type="entry name" value="HRQ1_WHD"/>
</dbReference>
<evidence type="ECO:0000256" key="1">
    <source>
        <dbReference type="ARBA" id="ARBA00022741"/>
    </source>
</evidence>
<dbReference type="SMART" id="SM00490">
    <property type="entry name" value="HELICc"/>
    <property type="match status" value="1"/>
</dbReference>
<dbReference type="PANTHER" id="PTHR47957:SF3">
    <property type="entry name" value="ATP-DEPENDENT HELICASE HRQ1"/>
    <property type="match status" value="1"/>
</dbReference>
<dbReference type="SUPFAM" id="SSF52540">
    <property type="entry name" value="P-loop containing nucleoside triphosphate hydrolases"/>
    <property type="match status" value="1"/>
</dbReference>
<dbReference type="GO" id="GO:0036297">
    <property type="term" value="P:interstrand cross-link repair"/>
    <property type="evidence" value="ECO:0007669"/>
    <property type="project" value="TreeGrafter"/>
</dbReference>
<dbReference type="PROSITE" id="PS51194">
    <property type="entry name" value="HELICASE_CTER"/>
    <property type="match status" value="1"/>
</dbReference>
<dbReference type="PROSITE" id="PS51192">
    <property type="entry name" value="HELICASE_ATP_BIND_1"/>
    <property type="match status" value="1"/>
</dbReference>
<dbReference type="SMART" id="SM00487">
    <property type="entry name" value="DEXDc"/>
    <property type="match status" value="1"/>
</dbReference>
<dbReference type="CDD" id="cd17923">
    <property type="entry name" value="DEXHc_Hrq1-like"/>
    <property type="match status" value="1"/>
</dbReference>
<dbReference type="GO" id="GO:0043138">
    <property type="term" value="F:3'-5' DNA helicase activity"/>
    <property type="evidence" value="ECO:0007669"/>
    <property type="project" value="TreeGrafter"/>
</dbReference>
<dbReference type="InterPro" id="IPR014001">
    <property type="entry name" value="Helicase_ATP-bd"/>
</dbReference>
<dbReference type="InterPro" id="IPR001650">
    <property type="entry name" value="Helicase_C-like"/>
</dbReference>
<dbReference type="InterPro" id="IPR022307">
    <property type="entry name" value="Helicase_put_actinobac"/>
</dbReference>
<evidence type="ECO:0000313" key="5">
    <source>
        <dbReference type="EMBL" id="CAB4664874.1"/>
    </source>
</evidence>
<dbReference type="Gene3D" id="3.40.50.300">
    <property type="entry name" value="P-loop containing nucleotide triphosphate hydrolases"/>
    <property type="match status" value="2"/>
</dbReference>
<dbReference type="AlphaFoldDB" id="A0A6J6LWJ2"/>
<dbReference type="Pfam" id="PF00270">
    <property type="entry name" value="DEAD"/>
    <property type="match status" value="1"/>
</dbReference>
<sequence>MAYPRVTVGEMISSVEGVLTRLSQGREDRLRHIEVRPARQATFQEWPGWVSDEVRHSFPGVTQPWKHQIDAAQLAHDGNHVVLSTGTASGKSLAYLLPIFNSIEIGSHAPNGRGATALYIAPTKALAHDQLRTLEDRDLSWLRAATVDGDNSREERQWAQQHANFILTNPDLLHHSLLGAHARWAPFLKRLQFIVIDEAHVYRGVFGAHVSAVIRRLRRMCDHLGSSPVIIAASATVAEPAIALQRLIGDTVIEVTDDYSPTPERTIALWQPLDLGLDNAEPVHRTATTEAAHILADLVADGRQTLAFVRSRRAAEGVASMTRDLLREIDPELVDSVASYRGGYLPEERRSIEGSLRDGSIRALATTNALELGIDISGLDAVVIAGWPGTCSSLWQQFGRAGRGDAPALAIFIAREDPLDAFIVEHPSSILDAPVEASVFDPANPVILGPHLCAAASEFPLTDEEAGRWFGPSAVELLERLAFQGFLRKRSTGWFWTRRDRASDLADLRSSGGAPIRIVEESTGRLLGTIDQSSSHTTVHPGAVYTHQGVMSVVADLDLDELVATVIEEPVDYTTHAHEISDIRILDEYEGRPWGEATIHVGQVQVTSQVTSFQRRRLFTGENLGEQGLELPERELVTTAVWWTVTDDQCARAQIDSTDIPGAVHAAEHASIALLPLFATCDRWDIGGVSTALHIDTGVTTVFVYDGYPGGAGFAQHGFDIARQWLTATRDLIRECRCREGCPSCIQSPKCGNGNNPLDKAAAIRVLTELLRNATD</sequence>
<accession>A0A6J6LWJ2</accession>
<feature type="domain" description="Helicase C-terminal" evidence="4">
    <location>
        <begin position="294"/>
        <end position="446"/>
    </location>
</feature>
<evidence type="ECO:0000256" key="2">
    <source>
        <dbReference type="ARBA" id="ARBA00022840"/>
    </source>
</evidence>